<dbReference type="InterPro" id="IPR010442">
    <property type="entry name" value="PET_domain"/>
</dbReference>
<dbReference type="PROSITE" id="PS50023">
    <property type="entry name" value="LIM_DOMAIN_2"/>
    <property type="match status" value="2"/>
</dbReference>
<dbReference type="PANTHER" id="PTHR24211">
    <property type="entry name" value="LIM DOMAIN-CONTAINING PROTEIN"/>
    <property type="match status" value="1"/>
</dbReference>
<dbReference type="PROSITE" id="PS00478">
    <property type="entry name" value="LIM_DOMAIN_1"/>
    <property type="match status" value="1"/>
</dbReference>
<evidence type="ECO:0000256" key="3">
    <source>
        <dbReference type="ARBA" id="ARBA00022737"/>
    </source>
</evidence>
<dbReference type="Proteomes" id="UP000001593">
    <property type="component" value="Unassembled WGS sequence"/>
</dbReference>
<evidence type="ECO:0000256" key="4">
    <source>
        <dbReference type="ARBA" id="ARBA00022833"/>
    </source>
</evidence>
<evidence type="ECO:0000256" key="2">
    <source>
        <dbReference type="ARBA" id="ARBA00022723"/>
    </source>
</evidence>
<dbReference type="InterPro" id="IPR033723">
    <property type="entry name" value="PET_prickle"/>
</dbReference>
<evidence type="ECO:0000313" key="10">
    <source>
        <dbReference type="Proteomes" id="UP000001593"/>
    </source>
</evidence>
<dbReference type="SUPFAM" id="SSF57716">
    <property type="entry name" value="Glucocorticoid receptor-like (DNA-binding domain)"/>
    <property type="match status" value="2"/>
</dbReference>
<feature type="non-terminal residue" evidence="9">
    <location>
        <position position="1"/>
    </location>
</feature>
<feature type="domain" description="LIM zinc-binding" evidence="7">
    <location>
        <begin position="235"/>
        <end position="295"/>
    </location>
</feature>
<proteinExistence type="inferred from homology"/>
<dbReference type="InterPro" id="IPR033726">
    <property type="entry name" value="LIM2_prickle"/>
</dbReference>
<organism evidence="9 10">
    <name type="scientific">Nematostella vectensis</name>
    <name type="common">Starlet sea anemone</name>
    <dbReference type="NCBI Taxonomy" id="45351"/>
    <lineage>
        <taxon>Eukaryota</taxon>
        <taxon>Metazoa</taxon>
        <taxon>Cnidaria</taxon>
        <taxon>Anthozoa</taxon>
        <taxon>Hexacorallia</taxon>
        <taxon>Actiniaria</taxon>
        <taxon>Edwardsiidae</taxon>
        <taxon>Nematostella</taxon>
    </lineage>
</organism>
<keyword evidence="2 6" id="KW-0479">Metal-binding</keyword>
<dbReference type="HOGENOM" id="CLU_008937_1_2_1"/>
<dbReference type="PROSITE" id="PS51303">
    <property type="entry name" value="PET"/>
    <property type="match status" value="1"/>
</dbReference>
<dbReference type="Gene3D" id="2.10.110.10">
    <property type="entry name" value="Cysteine Rich Protein"/>
    <property type="match status" value="3"/>
</dbReference>
<dbReference type="FunFam" id="2.10.110.10:FF:000035">
    <property type="entry name" value="prickle-like protein 2 isoform X1"/>
    <property type="match status" value="1"/>
</dbReference>
<dbReference type="Pfam" id="PF00412">
    <property type="entry name" value="LIM"/>
    <property type="match status" value="3"/>
</dbReference>
<dbReference type="GO" id="GO:0008270">
    <property type="term" value="F:zinc ion binding"/>
    <property type="evidence" value="ECO:0007669"/>
    <property type="project" value="InterPro"/>
</dbReference>
<dbReference type="PANTHER" id="PTHR24211:SF20">
    <property type="entry name" value="PROTEIN ESPINAS-RELATED"/>
    <property type="match status" value="1"/>
</dbReference>
<protein>
    <submittedName>
        <fullName evidence="9">Uncharacterized protein</fullName>
    </submittedName>
</protein>
<keyword evidence="5 6" id="KW-0440">LIM domain</keyword>
<dbReference type="InterPro" id="IPR033725">
    <property type="entry name" value="LIM1_prickle"/>
</dbReference>
<dbReference type="OMA" id="CHLANNW"/>
<dbReference type="STRING" id="45351.A7RFX7"/>
<evidence type="ECO:0000313" key="9">
    <source>
        <dbReference type="EMBL" id="EDO49798.1"/>
    </source>
</evidence>
<dbReference type="CDD" id="cd09418">
    <property type="entry name" value="LIM2_Prickle"/>
    <property type="match status" value="1"/>
</dbReference>
<keyword evidence="4 6" id="KW-0862">Zinc</keyword>
<evidence type="ECO:0000259" key="8">
    <source>
        <dbReference type="PROSITE" id="PS51303"/>
    </source>
</evidence>
<name>A7RFX7_NEMVE</name>
<dbReference type="EMBL" id="DS469508">
    <property type="protein sequence ID" value="EDO49798.1"/>
    <property type="molecule type" value="Genomic_DNA"/>
</dbReference>
<feature type="domain" description="PET" evidence="8">
    <location>
        <begin position="60"/>
        <end position="168"/>
    </location>
</feature>
<keyword evidence="10" id="KW-1185">Reference proteome</keyword>
<comment type="similarity">
    <text evidence="1">Belongs to the prickle / espinas / testin family.</text>
</comment>
<dbReference type="Pfam" id="PF06297">
    <property type="entry name" value="PET"/>
    <property type="match status" value="1"/>
</dbReference>
<dbReference type="FunFam" id="2.10.110.10:FF:000005">
    <property type="entry name" value="Testin isoform 1"/>
    <property type="match status" value="1"/>
</dbReference>
<dbReference type="InParanoid" id="A7RFX7"/>
<accession>A7RFX7</accession>
<reference evidence="9 10" key="1">
    <citation type="journal article" date="2007" name="Science">
        <title>Sea anemone genome reveals ancestral eumetazoan gene repertoire and genomic organization.</title>
        <authorList>
            <person name="Putnam N.H."/>
            <person name="Srivastava M."/>
            <person name="Hellsten U."/>
            <person name="Dirks B."/>
            <person name="Chapman J."/>
            <person name="Salamov A."/>
            <person name="Terry A."/>
            <person name="Shapiro H."/>
            <person name="Lindquist E."/>
            <person name="Kapitonov V.V."/>
            <person name="Jurka J."/>
            <person name="Genikhovich G."/>
            <person name="Grigoriev I.V."/>
            <person name="Lucas S.M."/>
            <person name="Steele R.E."/>
            <person name="Finnerty J.R."/>
            <person name="Technau U."/>
            <person name="Martindale M.Q."/>
            <person name="Rokhsar D.S."/>
        </authorList>
    </citation>
    <scope>NUCLEOTIDE SEQUENCE [LARGE SCALE GENOMIC DNA]</scope>
    <source>
        <strain evidence="10">CH2 X CH6</strain>
    </source>
</reference>
<dbReference type="SMART" id="SM00132">
    <property type="entry name" value="LIM"/>
    <property type="match status" value="3"/>
</dbReference>
<keyword evidence="3" id="KW-0677">Repeat</keyword>
<evidence type="ECO:0000256" key="6">
    <source>
        <dbReference type="PROSITE-ProRule" id="PRU00125"/>
    </source>
</evidence>
<dbReference type="CDD" id="cd09342">
    <property type="entry name" value="LIM3_Testin_like"/>
    <property type="match status" value="1"/>
</dbReference>
<dbReference type="CDD" id="cd09415">
    <property type="entry name" value="LIM1_Prickle"/>
    <property type="match status" value="1"/>
</dbReference>
<dbReference type="KEGG" id="nve:5522095"/>
<dbReference type="AlphaFoldDB" id="A7RFX7"/>
<dbReference type="CDD" id="cd09827">
    <property type="entry name" value="PET_Prickle"/>
    <property type="match status" value="1"/>
</dbReference>
<evidence type="ECO:0000259" key="7">
    <source>
        <dbReference type="PROSITE" id="PS50023"/>
    </source>
</evidence>
<dbReference type="InterPro" id="IPR001781">
    <property type="entry name" value="Znf_LIM"/>
</dbReference>
<dbReference type="InterPro" id="IPR047120">
    <property type="entry name" value="Pk/Esn/Tes"/>
</dbReference>
<evidence type="ECO:0000256" key="1">
    <source>
        <dbReference type="ARBA" id="ARBA00008268"/>
    </source>
</evidence>
<dbReference type="eggNOG" id="KOG1704">
    <property type="taxonomic scope" value="Eukaryota"/>
</dbReference>
<dbReference type="PhylomeDB" id="A7RFX7"/>
<dbReference type="OrthoDB" id="10069167at2759"/>
<gene>
    <name evidence="9" type="ORF">NEMVEDRAFT_v1g79617</name>
</gene>
<evidence type="ECO:0000256" key="5">
    <source>
        <dbReference type="ARBA" id="ARBA00023038"/>
    </source>
</evidence>
<sequence>MVAHDDDDGSKACNNCGDTCPGFSAHYWRKICRNCKCPREDHNIISDDARAGRNIYMADVHRASSLASDDDSGCALDEYAWVPPGLGPEQVHSYMNALPEEKVPYVDSIGERYRNRQIILQLPPHDNEARFCNGLSEEEKRELCFFVALRKRDSLGRGVVKQVPEMSEGYSCKECGECVTAGSMAVYASRAGQHTCWHASCFICTTCKELLVDLIYFYKDSKVYCGRHHAETLKPRCAACDEIIFAEQCTEAEDSCWHVQHFCCFECDCPLGGMRYVMRDNKPYCCHCFESLYAEFCDSCGEPIEPDASQMAHNGQHWHATNECFSCCTCGKALLGLPFLPKSGEIYCSPDCSNGIPP</sequence>
<feature type="domain" description="LIM zinc-binding" evidence="7">
    <location>
        <begin position="170"/>
        <end position="234"/>
    </location>
</feature>